<evidence type="ECO:0000313" key="6">
    <source>
        <dbReference type="Proteomes" id="UP000234545"/>
    </source>
</evidence>
<feature type="active site" description="Charge relay system" evidence="2">
    <location>
        <position position="225"/>
    </location>
</feature>
<dbReference type="Pfam" id="PF04775">
    <property type="entry name" value="Bile_Hydr_Trans"/>
    <property type="match status" value="1"/>
</dbReference>
<dbReference type="Gene3D" id="3.40.50.1820">
    <property type="entry name" value="alpha/beta hydrolase"/>
    <property type="match status" value="1"/>
</dbReference>
<dbReference type="InterPro" id="IPR014940">
    <property type="entry name" value="BAAT_C"/>
</dbReference>
<sequence>MNPVLKVTPERSRIDSPIQITAGGLVPGERVTILTNVVDGALREWESIAIVNADSAGAVDLSQMAPLEGSTYQGIDGEGPLWSMLGPDQSKFFTRNLPVELEYHSELLRGDSVIASTRFRRHFGDGVKCGQVHEPPVVGTFAHPNDDLPHPGVLLLHGSDSVDLAGASKLLASEGYSVLALRWFGIEDRPPHLVNINLNDIDRVVKHMLNDDFVLGDHIAVIGLSRGAELGLELAANNANLGLTIALSPSSIRQAGMGENFSFKDPAWVRNGEPLEWVPGGNGFGMMISWLSAVIRRKPMRQKRSFLKDLNKKVEAVEKSTIQVENCKGPITLIFGDDDGLWPSKEYSDRIAGRLKNAAWPGNLRVECLPGAGHFVGFPYALPTLPPMRILKPTSFFSIDFGGSAEANAESAKKVWQIVQEELSRWSMSLITESDRRGNGKGC</sequence>
<dbReference type="Pfam" id="PF08840">
    <property type="entry name" value="BAAT_C"/>
    <property type="match status" value="1"/>
</dbReference>
<comment type="similarity">
    <text evidence="1">Belongs to the C/M/P thioester hydrolase family.</text>
</comment>
<evidence type="ECO:0008006" key="7">
    <source>
        <dbReference type="Google" id="ProtNLM"/>
    </source>
</evidence>
<feature type="domain" description="Acyl-CoA thioester hydrolase/bile acid-CoA amino acid N-acetyltransferase" evidence="3">
    <location>
        <begin position="15"/>
        <end position="134"/>
    </location>
</feature>
<dbReference type="SUPFAM" id="SSF53474">
    <property type="entry name" value="alpha/beta-Hydrolases"/>
    <property type="match status" value="1"/>
</dbReference>
<dbReference type="PANTHER" id="PTHR10824">
    <property type="entry name" value="ACYL-COENZYME A THIOESTERASE-RELATED"/>
    <property type="match status" value="1"/>
</dbReference>
<dbReference type="InterPro" id="IPR042490">
    <property type="entry name" value="Thio_Ohase/BAAT_N"/>
</dbReference>
<dbReference type="Gene3D" id="2.60.40.2240">
    <property type="entry name" value="Acyl-CoA thioester hydrolase/BAAT N-terminal domain"/>
    <property type="match status" value="1"/>
</dbReference>
<accession>A0A2I1I3S2</accession>
<proteinExistence type="inferred from homology"/>
<protein>
    <recommendedName>
        <fullName evidence="7">Acyl-CoA thioester hydrolase</fullName>
    </recommendedName>
</protein>
<name>A0A2I1I3S2_9ACTO</name>
<dbReference type="InterPro" id="IPR006862">
    <property type="entry name" value="Thio_Ohase/aa_AcTrfase"/>
</dbReference>
<feature type="active site" description="Charge relay system" evidence="2">
    <location>
        <position position="339"/>
    </location>
</feature>
<dbReference type="GO" id="GO:0047617">
    <property type="term" value="F:fatty acyl-CoA hydrolase activity"/>
    <property type="evidence" value="ECO:0007669"/>
    <property type="project" value="TreeGrafter"/>
</dbReference>
<gene>
    <name evidence="5" type="ORF">CYJ25_07795</name>
</gene>
<organism evidence="5 6">
    <name type="scientific">Schaalia turicensis</name>
    <dbReference type="NCBI Taxonomy" id="131111"/>
    <lineage>
        <taxon>Bacteria</taxon>
        <taxon>Bacillati</taxon>
        <taxon>Actinomycetota</taxon>
        <taxon>Actinomycetes</taxon>
        <taxon>Actinomycetales</taxon>
        <taxon>Actinomycetaceae</taxon>
        <taxon>Schaalia</taxon>
    </lineage>
</organism>
<dbReference type="InterPro" id="IPR029058">
    <property type="entry name" value="AB_hydrolase_fold"/>
</dbReference>
<evidence type="ECO:0000256" key="1">
    <source>
        <dbReference type="ARBA" id="ARBA00006538"/>
    </source>
</evidence>
<comment type="caution">
    <text evidence="5">The sequence shown here is derived from an EMBL/GenBank/DDBJ whole genome shotgun (WGS) entry which is preliminary data.</text>
</comment>
<evidence type="ECO:0000313" key="5">
    <source>
        <dbReference type="EMBL" id="PKY65786.1"/>
    </source>
</evidence>
<feature type="domain" description="BAAT/Acyl-CoA thioester hydrolase C-terminal" evidence="4">
    <location>
        <begin position="205"/>
        <end position="421"/>
    </location>
</feature>
<dbReference type="InterPro" id="IPR016662">
    <property type="entry name" value="Acyl-CoA_thioEstase_long-chain"/>
</dbReference>
<evidence type="ECO:0000256" key="2">
    <source>
        <dbReference type="PIRSR" id="PIRSR016521-1"/>
    </source>
</evidence>
<dbReference type="Proteomes" id="UP000234545">
    <property type="component" value="Unassembled WGS sequence"/>
</dbReference>
<dbReference type="PIRSF" id="PIRSF016521">
    <property type="entry name" value="Acyl-CoA_hydro"/>
    <property type="match status" value="1"/>
</dbReference>
<evidence type="ECO:0000259" key="3">
    <source>
        <dbReference type="Pfam" id="PF04775"/>
    </source>
</evidence>
<dbReference type="GO" id="GO:0006631">
    <property type="term" value="P:fatty acid metabolic process"/>
    <property type="evidence" value="ECO:0007669"/>
    <property type="project" value="TreeGrafter"/>
</dbReference>
<evidence type="ECO:0000259" key="4">
    <source>
        <dbReference type="Pfam" id="PF08840"/>
    </source>
</evidence>
<dbReference type="GO" id="GO:0006637">
    <property type="term" value="P:acyl-CoA metabolic process"/>
    <property type="evidence" value="ECO:0007669"/>
    <property type="project" value="InterPro"/>
</dbReference>
<dbReference type="AlphaFoldDB" id="A0A2I1I3S2"/>
<dbReference type="EMBL" id="PKKJ01000014">
    <property type="protein sequence ID" value="PKY65786.1"/>
    <property type="molecule type" value="Genomic_DNA"/>
</dbReference>
<dbReference type="PANTHER" id="PTHR10824:SF4">
    <property type="entry name" value="ACYL-COENZYME A THIOESTERASE 1-LIKE"/>
    <property type="match status" value="1"/>
</dbReference>
<reference evidence="5 6" key="1">
    <citation type="submission" date="2017-12" db="EMBL/GenBank/DDBJ databases">
        <title>Phylogenetic diversity of female urinary microbiome.</title>
        <authorList>
            <person name="Thomas-White K."/>
            <person name="Wolfe A.J."/>
        </authorList>
    </citation>
    <scope>NUCLEOTIDE SEQUENCE [LARGE SCALE GENOMIC DNA]</scope>
    <source>
        <strain evidence="5 6">UMB0250</strain>
    </source>
</reference>
<feature type="active site" description="Charge relay system" evidence="2">
    <location>
        <position position="374"/>
    </location>
</feature>